<sequence>MAPVSPASSSSDQEQPMLADIGAEIRCLASTMVTKADLQSLTSTLTAFLTSAVTALRTQIDVQGGRIKALEAQAQTMRHQTSAADTALTHRQVEDLDNRSRCSNIRVRGVPEQEGTENAEVLLTGLFRQILGEKRQWRYTLNRRTGP</sequence>
<keyword evidence="2" id="KW-1185">Reference proteome</keyword>
<gene>
    <name evidence="1" type="ORF">PECUL_23A014388</name>
</gene>
<name>A0AAD1SZ69_PELCU</name>
<reference evidence="1" key="1">
    <citation type="submission" date="2022-03" db="EMBL/GenBank/DDBJ databases">
        <authorList>
            <person name="Alioto T."/>
            <person name="Alioto T."/>
            <person name="Gomez Garrido J."/>
        </authorList>
    </citation>
    <scope>NUCLEOTIDE SEQUENCE</scope>
</reference>
<dbReference type="AlphaFoldDB" id="A0AAD1SZ69"/>
<protein>
    <submittedName>
        <fullName evidence="1">Uncharacterized protein</fullName>
    </submittedName>
</protein>
<evidence type="ECO:0000313" key="1">
    <source>
        <dbReference type="EMBL" id="CAH2314813.1"/>
    </source>
</evidence>
<proteinExistence type="predicted"/>
<dbReference type="EMBL" id="OW240920">
    <property type="protein sequence ID" value="CAH2314813.1"/>
    <property type="molecule type" value="Genomic_DNA"/>
</dbReference>
<dbReference type="Proteomes" id="UP001295444">
    <property type="component" value="Chromosome 09"/>
</dbReference>
<organism evidence="1 2">
    <name type="scientific">Pelobates cultripes</name>
    <name type="common">Western spadefoot toad</name>
    <dbReference type="NCBI Taxonomy" id="61616"/>
    <lineage>
        <taxon>Eukaryota</taxon>
        <taxon>Metazoa</taxon>
        <taxon>Chordata</taxon>
        <taxon>Craniata</taxon>
        <taxon>Vertebrata</taxon>
        <taxon>Euteleostomi</taxon>
        <taxon>Amphibia</taxon>
        <taxon>Batrachia</taxon>
        <taxon>Anura</taxon>
        <taxon>Pelobatoidea</taxon>
        <taxon>Pelobatidae</taxon>
        <taxon>Pelobates</taxon>
    </lineage>
</organism>
<evidence type="ECO:0000313" key="2">
    <source>
        <dbReference type="Proteomes" id="UP001295444"/>
    </source>
</evidence>
<accession>A0AAD1SZ69</accession>